<dbReference type="GO" id="GO:0005789">
    <property type="term" value="C:endoplasmic reticulum membrane"/>
    <property type="evidence" value="ECO:0007669"/>
    <property type="project" value="UniProtKB-SubCell"/>
</dbReference>
<dbReference type="EMBL" id="BPQB01000090">
    <property type="protein sequence ID" value="GJE98556.1"/>
    <property type="molecule type" value="Genomic_DNA"/>
</dbReference>
<organism evidence="4 5">
    <name type="scientific">Phanerochaete sordida</name>
    <dbReference type="NCBI Taxonomy" id="48140"/>
    <lineage>
        <taxon>Eukaryota</taxon>
        <taxon>Fungi</taxon>
        <taxon>Dikarya</taxon>
        <taxon>Basidiomycota</taxon>
        <taxon>Agaricomycotina</taxon>
        <taxon>Agaricomycetes</taxon>
        <taxon>Polyporales</taxon>
        <taxon>Phanerochaetaceae</taxon>
        <taxon>Phanerochaete</taxon>
    </lineage>
</organism>
<dbReference type="Pfam" id="PF01569">
    <property type="entry name" value="PAP2"/>
    <property type="match status" value="1"/>
</dbReference>
<gene>
    <name evidence="4" type="ORF">PsYK624_147880</name>
</gene>
<keyword evidence="2" id="KW-0812">Transmembrane</keyword>
<evidence type="ECO:0000256" key="2">
    <source>
        <dbReference type="RuleBase" id="RU367078"/>
    </source>
</evidence>
<comment type="subcellular location">
    <subcellularLocation>
        <location evidence="2">Endoplasmic reticulum membrane</location>
        <topology evidence="2">Multi-pass membrane protein</topology>
    </subcellularLocation>
</comment>
<dbReference type="SUPFAM" id="SSF48317">
    <property type="entry name" value="Acid phosphatase/Vanadium-dependent haloperoxidase"/>
    <property type="match status" value="1"/>
</dbReference>
<dbReference type="InterPro" id="IPR000326">
    <property type="entry name" value="PAP2/HPO"/>
</dbReference>
<dbReference type="SMART" id="SM00014">
    <property type="entry name" value="acidPPc"/>
    <property type="match status" value="1"/>
</dbReference>
<feature type="transmembrane region" description="Helical" evidence="2">
    <location>
        <begin position="30"/>
        <end position="51"/>
    </location>
</feature>
<dbReference type="EC" id="3.6.1.43" evidence="2"/>
<dbReference type="PANTHER" id="PTHR11247:SF1">
    <property type="entry name" value="DOLICHYLDIPHOSPHATASE 1"/>
    <property type="match status" value="1"/>
</dbReference>
<keyword evidence="2" id="KW-0472">Membrane</keyword>
<comment type="similarity">
    <text evidence="2">Belongs to the dolichyldiphosphatase family.</text>
</comment>
<comment type="caution">
    <text evidence="4">The sequence shown here is derived from an EMBL/GenBank/DDBJ whole genome shotgun (WGS) entry which is preliminary data.</text>
</comment>
<dbReference type="InterPro" id="IPR036938">
    <property type="entry name" value="PAP2/HPO_sf"/>
</dbReference>
<dbReference type="GO" id="GO:0047874">
    <property type="term" value="F:dolichyldiphosphatase activity"/>
    <property type="evidence" value="ECO:0007669"/>
    <property type="project" value="UniProtKB-UniRule"/>
</dbReference>
<keyword evidence="2" id="KW-1133">Transmembrane helix</keyword>
<feature type="transmembrane region" description="Helical" evidence="2">
    <location>
        <begin position="100"/>
        <end position="118"/>
    </location>
</feature>
<evidence type="ECO:0000259" key="3">
    <source>
        <dbReference type="SMART" id="SM00014"/>
    </source>
</evidence>
<protein>
    <recommendedName>
        <fullName evidence="2">Dolichyldiphosphatase</fullName>
        <ecNumber evidence="2">3.6.1.43</ecNumber>
    </recommendedName>
</protein>
<dbReference type="AlphaFoldDB" id="A0A9P3GP27"/>
<accession>A0A9P3GP27</accession>
<dbReference type="Proteomes" id="UP000703269">
    <property type="component" value="Unassembled WGS sequence"/>
</dbReference>
<sequence length="247" mass="27317">MSAAQNSLEGLAALDVTYVLYDESSRTAQLLALLTLSPVLLNPAYLALAVYTRELFFIEMWAGQLLCEAFNWVLKHLIQEDRPYEHMGPGYGFPSSHSQWMGYFAAFLLCHLALRHRFASTGSRALDTARTLAVCGGVAAWAGAVAYSRYALTYHSARQVLWGVAIGLACGAAWYALVEVLPAARPRSLVGRLRTALLAHPLLAWFRLRDGWAVYPDGGTEAQWLAWRAKWDALQRADASSPAKKTR</sequence>
<dbReference type="PANTHER" id="PTHR11247">
    <property type="entry name" value="PALMITOYL-PROTEIN THIOESTERASE/DOLICHYLDIPHOSPHATASE 1"/>
    <property type="match status" value="1"/>
</dbReference>
<keyword evidence="1 2" id="KW-0378">Hydrolase</keyword>
<dbReference type="GO" id="GO:0008610">
    <property type="term" value="P:lipid biosynthetic process"/>
    <property type="evidence" value="ECO:0007669"/>
    <property type="project" value="TreeGrafter"/>
</dbReference>
<evidence type="ECO:0000313" key="4">
    <source>
        <dbReference type="EMBL" id="GJE98556.1"/>
    </source>
</evidence>
<keyword evidence="5" id="KW-1185">Reference proteome</keyword>
<evidence type="ECO:0000313" key="5">
    <source>
        <dbReference type="Proteomes" id="UP000703269"/>
    </source>
</evidence>
<dbReference type="OrthoDB" id="302705at2759"/>
<feature type="transmembrane region" description="Helical" evidence="2">
    <location>
        <begin position="130"/>
        <end position="148"/>
    </location>
</feature>
<dbReference type="Gene3D" id="1.20.144.10">
    <property type="entry name" value="Phosphatidic acid phosphatase type 2/haloperoxidase"/>
    <property type="match status" value="1"/>
</dbReference>
<keyword evidence="2" id="KW-0256">Endoplasmic reticulum</keyword>
<name>A0A9P3GP27_9APHY</name>
<feature type="domain" description="Phosphatidic acid phosphatase type 2/haloperoxidase" evidence="3">
    <location>
        <begin position="57"/>
        <end position="175"/>
    </location>
</feature>
<feature type="transmembrane region" description="Helical" evidence="2">
    <location>
        <begin position="160"/>
        <end position="184"/>
    </location>
</feature>
<comment type="function">
    <text evidence="2">Required for efficient N-glycosylation. Necessary for maintaining optimal levels of dolichol-linked oligosaccharides. Hydrolyzes dolichyl pyrophosphate at a very high rate and dolichyl monophosphate at a much lower rate. Does not act on phosphatidate.</text>
</comment>
<evidence type="ECO:0000256" key="1">
    <source>
        <dbReference type="ARBA" id="ARBA00022801"/>
    </source>
</evidence>
<comment type="catalytic activity">
    <reaction evidence="2">
        <text>a di-trans,poly-cis-dolichyl diphosphate + H2O = a di-trans,poly-cis-dolichyl phosphate + phosphate + H(+)</text>
        <dbReference type="Rhea" id="RHEA:14385"/>
        <dbReference type="Rhea" id="RHEA-COMP:19498"/>
        <dbReference type="Rhea" id="RHEA-COMP:19506"/>
        <dbReference type="ChEBI" id="CHEBI:15377"/>
        <dbReference type="ChEBI" id="CHEBI:15378"/>
        <dbReference type="ChEBI" id="CHEBI:43474"/>
        <dbReference type="ChEBI" id="CHEBI:57497"/>
        <dbReference type="ChEBI" id="CHEBI:57683"/>
        <dbReference type="EC" id="3.6.1.43"/>
    </reaction>
</comment>
<reference evidence="4 5" key="1">
    <citation type="submission" date="2021-08" db="EMBL/GenBank/DDBJ databases">
        <title>Draft Genome Sequence of Phanerochaete sordida strain YK-624.</title>
        <authorList>
            <person name="Mori T."/>
            <person name="Dohra H."/>
            <person name="Suzuki T."/>
            <person name="Kawagishi H."/>
            <person name="Hirai H."/>
        </authorList>
    </citation>
    <scope>NUCLEOTIDE SEQUENCE [LARGE SCALE GENOMIC DNA]</scope>
    <source>
        <strain evidence="4 5">YK-624</strain>
    </source>
</reference>
<proteinExistence type="inferred from homology"/>
<dbReference type="GO" id="GO:0006487">
    <property type="term" value="P:protein N-linked glycosylation"/>
    <property type="evidence" value="ECO:0007669"/>
    <property type="project" value="UniProtKB-UniRule"/>
</dbReference>
<comment type="pathway">
    <text evidence="2">Protein modification; protein glycosylation.</text>
</comment>